<sequence length="356" mass="39432">MTLAMKRLHPMYEHRQLALTMMLHMEVASPCPWTLMDVLLADAGACDLDMDAGLVDLISRSIARLADGVAVTPMMVFVLADIVAHHAGRFGPDNFDALFHMLDCGKNTTDADRVERTINDLECKLIVVLVALDMMDDSECSAPVPADRLAVLELPCVVLTSECTMCKDDTDTDMGSLMPCGHVFHTACIRMWLAIANTCPMCRAELAESTTVTSPTRYSVVNLGEFICSGYVAELTIGVHVDNIYVTNRYYVTHDRRVVGEAGGAGKRSGEICDFGVYPDYLMHLPDDGAIVAVREFTDRSEVPDDLDLDFMRASHDKMHCDWFVFTMVNGRALKSDPVDVIRIQNLPCAAYTRYI</sequence>
<dbReference type="Gene3D" id="3.30.40.10">
    <property type="entry name" value="Zinc/RING finger domain, C3HC4 (zinc finger)"/>
    <property type="match status" value="1"/>
</dbReference>
<reference evidence="6 7" key="1">
    <citation type="submission" date="2011-02" db="EMBL/GenBank/DDBJ databases">
        <title>The Genome Sequence of Sphaeroforma arctica JP610.</title>
        <authorList>
            <consortium name="The Broad Institute Genome Sequencing Platform"/>
            <person name="Russ C."/>
            <person name="Cuomo C."/>
            <person name="Young S.K."/>
            <person name="Zeng Q."/>
            <person name="Gargeya S."/>
            <person name="Alvarado L."/>
            <person name="Berlin A."/>
            <person name="Chapman S.B."/>
            <person name="Chen Z."/>
            <person name="Freedman E."/>
            <person name="Gellesch M."/>
            <person name="Goldberg J."/>
            <person name="Griggs A."/>
            <person name="Gujja S."/>
            <person name="Heilman E."/>
            <person name="Heiman D."/>
            <person name="Howarth C."/>
            <person name="Mehta T."/>
            <person name="Neiman D."/>
            <person name="Pearson M."/>
            <person name="Roberts A."/>
            <person name="Saif S."/>
            <person name="Shea T."/>
            <person name="Shenoy N."/>
            <person name="Sisk P."/>
            <person name="Stolte C."/>
            <person name="Sykes S."/>
            <person name="White J."/>
            <person name="Yandava C."/>
            <person name="Burger G."/>
            <person name="Gray M.W."/>
            <person name="Holland P.W.H."/>
            <person name="King N."/>
            <person name="Lang F.B.F."/>
            <person name="Roger A.J."/>
            <person name="Ruiz-Trillo I."/>
            <person name="Haas B."/>
            <person name="Nusbaum C."/>
            <person name="Birren B."/>
        </authorList>
    </citation>
    <scope>NUCLEOTIDE SEQUENCE [LARGE SCALE GENOMIC DNA]</scope>
    <source>
        <strain evidence="6 7">JP610</strain>
    </source>
</reference>
<evidence type="ECO:0000256" key="3">
    <source>
        <dbReference type="ARBA" id="ARBA00022833"/>
    </source>
</evidence>
<dbReference type="Pfam" id="PF13639">
    <property type="entry name" value="zf-RING_2"/>
    <property type="match status" value="1"/>
</dbReference>
<dbReference type="OrthoDB" id="21204at2759"/>
<dbReference type="SMART" id="SM00184">
    <property type="entry name" value="RING"/>
    <property type="match status" value="1"/>
</dbReference>
<dbReference type="PANTHER" id="PTHR15710">
    <property type="entry name" value="E3 UBIQUITIN-PROTEIN LIGASE PRAJA"/>
    <property type="match status" value="1"/>
</dbReference>
<evidence type="ECO:0000259" key="5">
    <source>
        <dbReference type="PROSITE" id="PS50089"/>
    </source>
</evidence>
<evidence type="ECO:0000256" key="1">
    <source>
        <dbReference type="ARBA" id="ARBA00022723"/>
    </source>
</evidence>
<keyword evidence="3" id="KW-0862">Zinc</keyword>
<protein>
    <recommendedName>
        <fullName evidence="5">RING-type domain-containing protein</fullName>
    </recommendedName>
</protein>
<dbReference type="SUPFAM" id="SSF57850">
    <property type="entry name" value="RING/U-box"/>
    <property type="match status" value="1"/>
</dbReference>
<organism evidence="6 7">
    <name type="scientific">Sphaeroforma arctica JP610</name>
    <dbReference type="NCBI Taxonomy" id="667725"/>
    <lineage>
        <taxon>Eukaryota</taxon>
        <taxon>Ichthyosporea</taxon>
        <taxon>Ichthyophonida</taxon>
        <taxon>Sphaeroforma</taxon>
    </lineage>
</organism>
<name>A0A0L0GC26_9EUKA</name>
<dbReference type="EMBL" id="KQ241651">
    <property type="protein sequence ID" value="KNC86459.1"/>
    <property type="molecule type" value="Genomic_DNA"/>
</dbReference>
<feature type="domain" description="RING-type" evidence="5">
    <location>
        <begin position="163"/>
        <end position="203"/>
    </location>
</feature>
<dbReference type="AlphaFoldDB" id="A0A0L0GC26"/>
<evidence type="ECO:0000256" key="4">
    <source>
        <dbReference type="PROSITE-ProRule" id="PRU00175"/>
    </source>
</evidence>
<dbReference type="GeneID" id="25901919"/>
<dbReference type="PROSITE" id="PS50089">
    <property type="entry name" value="ZF_RING_2"/>
    <property type="match status" value="1"/>
</dbReference>
<dbReference type="GO" id="GO:0008270">
    <property type="term" value="F:zinc ion binding"/>
    <property type="evidence" value="ECO:0007669"/>
    <property type="project" value="UniProtKB-KW"/>
</dbReference>
<dbReference type="Proteomes" id="UP000054560">
    <property type="component" value="Unassembled WGS sequence"/>
</dbReference>
<keyword evidence="1" id="KW-0479">Metal-binding</keyword>
<dbReference type="InterPro" id="IPR013083">
    <property type="entry name" value="Znf_RING/FYVE/PHD"/>
</dbReference>
<dbReference type="STRING" id="667725.A0A0L0GC26"/>
<keyword evidence="7" id="KW-1185">Reference proteome</keyword>
<accession>A0A0L0GC26</accession>
<evidence type="ECO:0000313" key="7">
    <source>
        <dbReference type="Proteomes" id="UP000054560"/>
    </source>
</evidence>
<evidence type="ECO:0000313" key="6">
    <source>
        <dbReference type="EMBL" id="KNC86459.1"/>
    </source>
</evidence>
<dbReference type="RefSeq" id="XP_014160361.1">
    <property type="nucleotide sequence ID" value="XM_014304886.1"/>
</dbReference>
<gene>
    <name evidence="6" type="ORF">SARC_01415</name>
</gene>
<proteinExistence type="predicted"/>
<evidence type="ECO:0000256" key="2">
    <source>
        <dbReference type="ARBA" id="ARBA00022771"/>
    </source>
</evidence>
<dbReference type="InterPro" id="IPR001841">
    <property type="entry name" value="Znf_RING"/>
</dbReference>
<dbReference type="eggNOG" id="KOG0800">
    <property type="taxonomic scope" value="Eukaryota"/>
</dbReference>
<keyword evidence="2 4" id="KW-0863">Zinc-finger</keyword>